<dbReference type="HOGENOM" id="CLU_2581350_0_0_2"/>
<dbReference type="eggNOG" id="arCOG04233">
    <property type="taxonomic scope" value="Archaea"/>
</dbReference>
<reference evidence="1 2" key="1">
    <citation type="journal article" date="2013" name="PLoS ONE">
        <title>Assembly-driven community genomics of a hypersaline microbial ecosystem.</title>
        <authorList>
            <person name="Podell S."/>
            <person name="Ugalde J.A."/>
            <person name="Narasingarao P."/>
            <person name="Banfield J.F."/>
            <person name="Heidelberg K.B."/>
            <person name="Allen E.E."/>
        </authorList>
    </citation>
    <scope>NUCLEOTIDE SEQUENCE [LARGE SCALE GENOMIC DNA]</scope>
    <source>
        <strain evidence="2">J07HQW2</strain>
    </source>
</reference>
<organism evidence="1 2">
    <name type="scientific">Haloquadratum walsbyi J07HQW2</name>
    <dbReference type="NCBI Taxonomy" id="1238425"/>
    <lineage>
        <taxon>Archaea</taxon>
        <taxon>Methanobacteriati</taxon>
        <taxon>Methanobacteriota</taxon>
        <taxon>Stenosarchaea group</taxon>
        <taxon>Halobacteria</taxon>
        <taxon>Halobacteriales</taxon>
        <taxon>Haloferacaceae</taxon>
        <taxon>Haloquadratum</taxon>
    </lineage>
</organism>
<gene>
    <name evidence="1" type="ORF">J07HQW2_02965</name>
</gene>
<protein>
    <submittedName>
        <fullName evidence="1">Uncharacterized protein</fullName>
    </submittedName>
</protein>
<dbReference type="RefSeq" id="WP_021055949.1">
    <property type="nucleotide sequence ID" value="NZ_KE356561.1"/>
</dbReference>
<evidence type="ECO:0000313" key="2">
    <source>
        <dbReference type="Proteomes" id="UP000030710"/>
    </source>
</evidence>
<dbReference type="AlphaFoldDB" id="U1NH60"/>
<dbReference type="EMBL" id="KE356561">
    <property type="protein sequence ID" value="ERG96485.1"/>
    <property type="molecule type" value="Genomic_DNA"/>
</dbReference>
<evidence type="ECO:0000313" key="1">
    <source>
        <dbReference type="EMBL" id="ERG96485.1"/>
    </source>
</evidence>
<sequence length="80" mass="9000">MDITHSGERSCEVTRTEVETATPDHVVLHHCGHGTHADAGIFRDRGWDVDTSIHILDDDFHNQPSPHLSACRHGLVMHRQ</sequence>
<dbReference type="Proteomes" id="UP000030710">
    <property type="component" value="Unassembled WGS sequence"/>
</dbReference>
<accession>U1NH60</accession>
<proteinExistence type="predicted"/>
<name>U1NH60_9EURY</name>